<dbReference type="Proteomes" id="UP000248598">
    <property type="component" value="Chromosome 1"/>
</dbReference>
<feature type="transmembrane region" description="Helical" evidence="2">
    <location>
        <begin position="6"/>
        <end position="22"/>
    </location>
</feature>
<sequence length="161" mass="17820">MQFIGIFFLISIALEILSIILVSKMIGGLAAFALIILSFFVGSFLIRRNAGISKVLMAGELLRNKGQISWYQMLLPIRIPMAGFLLMIPGFLSSIVALLLLIPFKGKPIASTQNQAHFEQHFAYGQRSQSSKPHDDDIIDGDFVVQPKSNDNTPAKLENRS</sequence>
<dbReference type="PANTHER" id="PTHR35335:SF1">
    <property type="entry name" value="UPF0716 PROTEIN FXSA"/>
    <property type="match status" value="1"/>
</dbReference>
<dbReference type="Pfam" id="PF04186">
    <property type="entry name" value="FxsA"/>
    <property type="match status" value="1"/>
</dbReference>
<dbReference type="NCBIfam" id="NF008528">
    <property type="entry name" value="PRK11463.1-2"/>
    <property type="match status" value="1"/>
</dbReference>
<protein>
    <submittedName>
        <fullName evidence="3">Phage T7 F exclusion suppressor FxsA</fullName>
    </submittedName>
</protein>
<feature type="transmembrane region" description="Helical" evidence="2">
    <location>
        <begin position="79"/>
        <end position="102"/>
    </location>
</feature>
<evidence type="ECO:0000256" key="2">
    <source>
        <dbReference type="SAM" id="Phobius"/>
    </source>
</evidence>
<gene>
    <name evidence="3" type="ORF">NCTC10529_01620</name>
</gene>
<organism evidence="3 4">
    <name type="scientific">Kingella kingae</name>
    <dbReference type="NCBI Taxonomy" id="504"/>
    <lineage>
        <taxon>Bacteria</taxon>
        <taxon>Pseudomonadati</taxon>
        <taxon>Pseudomonadota</taxon>
        <taxon>Betaproteobacteria</taxon>
        <taxon>Neisseriales</taxon>
        <taxon>Neisseriaceae</taxon>
        <taxon>Kingella</taxon>
    </lineage>
</organism>
<dbReference type="InterPro" id="IPR007313">
    <property type="entry name" value="FxsA"/>
</dbReference>
<keyword evidence="2" id="KW-1133">Transmembrane helix</keyword>
<dbReference type="EMBL" id="LS483426">
    <property type="protein sequence ID" value="SQH25422.1"/>
    <property type="molecule type" value="Genomic_DNA"/>
</dbReference>
<proteinExistence type="predicted"/>
<evidence type="ECO:0000313" key="3">
    <source>
        <dbReference type="EMBL" id="SQH25422.1"/>
    </source>
</evidence>
<dbReference type="AlphaFoldDB" id="A0AAX2J5A7"/>
<name>A0AAX2J5A7_KINKI</name>
<keyword evidence="2" id="KW-0472">Membrane</keyword>
<dbReference type="GO" id="GO:0016020">
    <property type="term" value="C:membrane"/>
    <property type="evidence" value="ECO:0007669"/>
    <property type="project" value="InterPro"/>
</dbReference>
<feature type="transmembrane region" description="Helical" evidence="2">
    <location>
        <begin position="29"/>
        <end position="46"/>
    </location>
</feature>
<reference evidence="3 4" key="1">
    <citation type="submission" date="2018-06" db="EMBL/GenBank/DDBJ databases">
        <authorList>
            <consortium name="Pathogen Informatics"/>
            <person name="Doyle S."/>
        </authorList>
    </citation>
    <scope>NUCLEOTIDE SEQUENCE [LARGE SCALE GENOMIC DNA]</scope>
    <source>
        <strain evidence="3 4">NCTC10529</strain>
    </source>
</reference>
<feature type="region of interest" description="Disordered" evidence="1">
    <location>
        <begin position="125"/>
        <end position="161"/>
    </location>
</feature>
<evidence type="ECO:0000256" key="1">
    <source>
        <dbReference type="SAM" id="MobiDB-lite"/>
    </source>
</evidence>
<evidence type="ECO:0000313" key="4">
    <source>
        <dbReference type="Proteomes" id="UP000248598"/>
    </source>
</evidence>
<dbReference type="RefSeq" id="WP_003786616.1">
    <property type="nucleotide sequence ID" value="NZ_CP045141.1"/>
</dbReference>
<dbReference type="GeneID" id="93262899"/>
<keyword evidence="2" id="KW-0812">Transmembrane</keyword>
<dbReference type="PANTHER" id="PTHR35335">
    <property type="entry name" value="UPF0716 PROTEIN FXSA"/>
    <property type="match status" value="1"/>
</dbReference>
<accession>A0AAX2J5A7</accession>